<protein>
    <submittedName>
        <fullName evidence="1">Uncharacterized protein</fullName>
    </submittedName>
</protein>
<gene>
    <name evidence="1" type="ORF">B296_00006438</name>
</gene>
<dbReference type="AlphaFoldDB" id="A0A426XZZ1"/>
<comment type="caution">
    <text evidence="1">The sequence shown here is derived from an EMBL/GenBank/DDBJ whole genome shotgun (WGS) entry which is preliminary data.</text>
</comment>
<name>A0A426XZZ1_ENSVE</name>
<evidence type="ECO:0000313" key="2">
    <source>
        <dbReference type="Proteomes" id="UP000287651"/>
    </source>
</evidence>
<proteinExistence type="predicted"/>
<reference evidence="1 2" key="1">
    <citation type="journal article" date="2014" name="Agronomy (Basel)">
        <title>A Draft Genome Sequence for Ensete ventricosum, the Drought-Tolerant Tree Against Hunger.</title>
        <authorList>
            <person name="Harrison J."/>
            <person name="Moore K.A."/>
            <person name="Paszkiewicz K."/>
            <person name="Jones T."/>
            <person name="Grant M."/>
            <person name="Ambacheew D."/>
            <person name="Muzemil S."/>
            <person name="Studholme D.J."/>
        </authorList>
    </citation>
    <scope>NUCLEOTIDE SEQUENCE [LARGE SCALE GENOMIC DNA]</scope>
</reference>
<dbReference type="EMBL" id="AMZH03016183">
    <property type="protein sequence ID" value="RRT44881.1"/>
    <property type="molecule type" value="Genomic_DNA"/>
</dbReference>
<evidence type="ECO:0000313" key="1">
    <source>
        <dbReference type="EMBL" id="RRT44881.1"/>
    </source>
</evidence>
<accession>A0A426XZZ1</accession>
<dbReference type="Proteomes" id="UP000287651">
    <property type="component" value="Unassembled WGS sequence"/>
</dbReference>
<organism evidence="1 2">
    <name type="scientific">Ensete ventricosum</name>
    <name type="common">Abyssinian banana</name>
    <name type="synonym">Musa ensete</name>
    <dbReference type="NCBI Taxonomy" id="4639"/>
    <lineage>
        <taxon>Eukaryota</taxon>
        <taxon>Viridiplantae</taxon>
        <taxon>Streptophyta</taxon>
        <taxon>Embryophyta</taxon>
        <taxon>Tracheophyta</taxon>
        <taxon>Spermatophyta</taxon>
        <taxon>Magnoliopsida</taxon>
        <taxon>Liliopsida</taxon>
        <taxon>Zingiberales</taxon>
        <taxon>Musaceae</taxon>
        <taxon>Ensete</taxon>
    </lineage>
</organism>
<sequence length="131" mass="13920">MRRHYRCRCPCVGSGGPLQPAPPPLLATPPPLQPTPSPLLAAAPCGRATGSHSLRPSRGRHNRLLLAAAPATLAALARGLVVAYHPCRWPSRSRSPLQEVWPCLVTLAKGLAMAGHPLSSLLPLRKRSKNA</sequence>